<evidence type="ECO:0000313" key="1">
    <source>
        <dbReference type="EMBL" id="PMB72712.1"/>
    </source>
</evidence>
<accession>A0A2N6NZM8</accession>
<name>A0A2N6NZM8_BEABA</name>
<dbReference type="Proteomes" id="UP000235728">
    <property type="component" value="Unassembled WGS sequence"/>
</dbReference>
<dbReference type="EMBL" id="MRVG01000001">
    <property type="protein sequence ID" value="PMB72712.1"/>
    <property type="molecule type" value="Genomic_DNA"/>
</dbReference>
<sequence>MPCSTIGVSLDSVTDTDELPYAAIENFQIDRMRRIRKSLRAIEIPTIKKDALYGLQPIHMSRPIACCWPRRRNANTFFAPCDWPLDVLDDQTWNERGGWRNLDHVTPEPVILLKFPMSKMG</sequence>
<gene>
    <name evidence="1" type="ORF">BM221_000129</name>
</gene>
<comment type="caution">
    <text evidence="1">The sequence shown here is derived from an EMBL/GenBank/DDBJ whole genome shotgun (WGS) entry which is preliminary data.</text>
</comment>
<organism evidence="1 2">
    <name type="scientific">Beauveria bassiana</name>
    <name type="common">White muscardine disease fungus</name>
    <name type="synonym">Tritirachium shiotae</name>
    <dbReference type="NCBI Taxonomy" id="176275"/>
    <lineage>
        <taxon>Eukaryota</taxon>
        <taxon>Fungi</taxon>
        <taxon>Dikarya</taxon>
        <taxon>Ascomycota</taxon>
        <taxon>Pezizomycotina</taxon>
        <taxon>Sordariomycetes</taxon>
        <taxon>Hypocreomycetidae</taxon>
        <taxon>Hypocreales</taxon>
        <taxon>Cordycipitaceae</taxon>
        <taxon>Beauveria</taxon>
    </lineage>
</organism>
<evidence type="ECO:0000313" key="2">
    <source>
        <dbReference type="Proteomes" id="UP000235728"/>
    </source>
</evidence>
<dbReference type="AlphaFoldDB" id="A0A2N6NZM8"/>
<protein>
    <submittedName>
        <fullName evidence="1">Uncharacterized protein</fullName>
    </submittedName>
</protein>
<reference evidence="1 2" key="1">
    <citation type="journal article" date="2016" name="Appl. Microbiol. Biotechnol.">
        <title>Characterization of T-DNA insertion mutants with decreased virulence in the entomopathogenic fungus Beauveria bassiana JEF-007.</title>
        <authorList>
            <person name="Kim S."/>
            <person name="Lee S.J."/>
            <person name="Nai Y.S."/>
            <person name="Yu J.S."/>
            <person name="Lee M.R."/>
            <person name="Yang Y.T."/>
            <person name="Kim J.S."/>
        </authorList>
    </citation>
    <scope>NUCLEOTIDE SEQUENCE [LARGE SCALE GENOMIC DNA]</scope>
    <source>
        <strain evidence="1 2">JEF-007</strain>
    </source>
</reference>
<proteinExistence type="predicted"/>